<evidence type="ECO:0000313" key="3">
    <source>
        <dbReference type="Proteomes" id="UP000629098"/>
    </source>
</evidence>
<evidence type="ECO:0000313" key="2">
    <source>
        <dbReference type="EMBL" id="MBD2773643.1"/>
    </source>
</evidence>
<dbReference type="EMBL" id="JACXAE010000057">
    <property type="protein sequence ID" value="MBD2773643.1"/>
    <property type="molecule type" value="Genomic_DNA"/>
</dbReference>
<evidence type="ECO:0000256" key="1">
    <source>
        <dbReference type="SAM" id="SignalP"/>
    </source>
</evidence>
<proteinExistence type="predicted"/>
<dbReference type="AlphaFoldDB" id="A0A8J7BY11"/>
<keyword evidence="1" id="KW-0732">Signal</keyword>
<sequence length="275" mass="29509">MKQYLANIKHALQIATPIVTGSVLVASPSQAATFAFSQGDFEFSNFSQSPLEVETETDVDAVAIDTGKNNMVQAQGSAQASFVISPPEAINFSISEALGEGRNYIGEANSEARVIGKFFADAGTPFSFDFAANLNLQTSIDDRRDEIATGAGDVSFLLLDTNKMSVLDFFSLFGNLTTPDDADFVALETSDNITISNLLRDANFEGNQEFATVSVAGSLKRTFAERTDFTLVEVKRNQARVVSTPEPSTHLALLLYCGSAIGVVAYKSKRKITAA</sequence>
<feature type="chain" id="PRO_5035146589" description="PEP-CTERM sorting domain-containing protein" evidence="1">
    <location>
        <begin position="32"/>
        <end position="275"/>
    </location>
</feature>
<dbReference type="RefSeq" id="WP_190829680.1">
    <property type="nucleotide sequence ID" value="NZ_CAWPPI010000057.1"/>
</dbReference>
<evidence type="ECO:0008006" key="4">
    <source>
        <dbReference type="Google" id="ProtNLM"/>
    </source>
</evidence>
<dbReference type="Proteomes" id="UP000629098">
    <property type="component" value="Unassembled WGS sequence"/>
</dbReference>
<organism evidence="2 3">
    <name type="scientific">Iningainema tapete BLCC-T55</name>
    <dbReference type="NCBI Taxonomy" id="2748662"/>
    <lineage>
        <taxon>Bacteria</taxon>
        <taxon>Bacillati</taxon>
        <taxon>Cyanobacteriota</taxon>
        <taxon>Cyanophyceae</taxon>
        <taxon>Nostocales</taxon>
        <taxon>Scytonemataceae</taxon>
        <taxon>Iningainema tapete</taxon>
    </lineage>
</organism>
<accession>A0A8J7BY11</accession>
<feature type="signal peptide" evidence="1">
    <location>
        <begin position="1"/>
        <end position="31"/>
    </location>
</feature>
<name>A0A8J7BY11_9CYAN</name>
<keyword evidence="3" id="KW-1185">Reference proteome</keyword>
<protein>
    <recommendedName>
        <fullName evidence="4">PEP-CTERM sorting domain-containing protein</fullName>
    </recommendedName>
</protein>
<reference evidence="2" key="1">
    <citation type="submission" date="2020-09" db="EMBL/GenBank/DDBJ databases">
        <title>Iningainema tapete sp. nov. (Scytonemataceae, Cyanobacteria) from greenhouses in central Florida (USA) produces two types of nodularin with biosynthetic potential for microcystin-LR and anabaenopeptins.</title>
        <authorList>
            <person name="Berthold D.E."/>
            <person name="Lefler F.W."/>
            <person name="Huang I.-S."/>
            <person name="Abdulla H."/>
            <person name="Zimba P.V."/>
            <person name="Laughinghouse H.D. IV."/>
        </authorList>
    </citation>
    <scope>NUCLEOTIDE SEQUENCE</scope>
    <source>
        <strain evidence="2">BLCCT55</strain>
    </source>
</reference>
<comment type="caution">
    <text evidence="2">The sequence shown here is derived from an EMBL/GenBank/DDBJ whole genome shotgun (WGS) entry which is preliminary data.</text>
</comment>
<gene>
    <name evidence="2" type="ORF">ICL16_16575</name>
</gene>